<dbReference type="AlphaFoldDB" id="A0ABD4BD59"/>
<proteinExistence type="predicted"/>
<evidence type="ECO:0000256" key="3">
    <source>
        <dbReference type="ARBA" id="ARBA00022723"/>
    </source>
</evidence>
<protein>
    <submittedName>
        <fullName evidence="9">DNA ligase</fullName>
    </submittedName>
</protein>
<dbReference type="PROSITE" id="PS50172">
    <property type="entry name" value="BRCT"/>
    <property type="match status" value="1"/>
</dbReference>
<dbReference type="CDD" id="cd17748">
    <property type="entry name" value="BRCT_DNA_ligase_like"/>
    <property type="match status" value="1"/>
</dbReference>
<dbReference type="FunFam" id="1.10.150.20:FF:000006">
    <property type="entry name" value="DNA ligase"/>
    <property type="match status" value="1"/>
</dbReference>
<gene>
    <name evidence="9" type="ORF">ALO55_05004</name>
</gene>
<keyword evidence="3" id="KW-0479">Metal-binding</keyword>
<accession>A0ABD4BD59</accession>
<dbReference type="Gene3D" id="1.10.150.20">
    <property type="entry name" value="5' to 3' exonuclease, C-terminal subdomain"/>
    <property type="match status" value="2"/>
</dbReference>
<evidence type="ECO:0000259" key="8">
    <source>
        <dbReference type="PROSITE" id="PS50172"/>
    </source>
</evidence>
<evidence type="ECO:0000256" key="4">
    <source>
        <dbReference type="ARBA" id="ARBA00022763"/>
    </source>
</evidence>
<evidence type="ECO:0000256" key="6">
    <source>
        <dbReference type="ARBA" id="ARBA00023027"/>
    </source>
</evidence>
<dbReference type="InterPro" id="IPR010994">
    <property type="entry name" value="RuvA_2-like"/>
</dbReference>
<dbReference type="Proteomes" id="UP000050396">
    <property type="component" value="Unassembled WGS sequence"/>
</dbReference>
<keyword evidence="6" id="KW-0520">NAD</keyword>
<evidence type="ECO:0000256" key="7">
    <source>
        <dbReference type="ARBA" id="ARBA00023204"/>
    </source>
</evidence>
<feature type="domain" description="BRCT" evidence="8">
    <location>
        <begin position="266"/>
        <end position="340"/>
    </location>
</feature>
<dbReference type="InterPro" id="IPR001357">
    <property type="entry name" value="BRCT_dom"/>
</dbReference>
<dbReference type="Pfam" id="PF12826">
    <property type="entry name" value="HHH_2"/>
    <property type="match status" value="2"/>
</dbReference>
<dbReference type="Pfam" id="PF00533">
    <property type="entry name" value="BRCT"/>
    <property type="match status" value="1"/>
</dbReference>
<keyword evidence="5" id="KW-0862">Zinc</keyword>
<evidence type="ECO:0000256" key="2">
    <source>
        <dbReference type="ARBA" id="ARBA00022705"/>
    </source>
</evidence>
<dbReference type="GO" id="GO:0006260">
    <property type="term" value="P:DNA replication"/>
    <property type="evidence" value="ECO:0007669"/>
    <property type="project" value="UniProtKB-KW"/>
</dbReference>
<evidence type="ECO:0000256" key="5">
    <source>
        <dbReference type="ARBA" id="ARBA00022833"/>
    </source>
</evidence>
<dbReference type="GO" id="GO:0046872">
    <property type="term" value="F:metal ion binding"/>
    <property type="evidence" value="ECO:0007669"/>
    <property type="project" value="UniProtKB-KW"/>
</dbReference>
<evidence type="ECO:0000313" key="9">
    <source>
        <dbReference type="EMBL" id="KPY14576.1"/>
    </source>
</evidence>
<dbReference type="GO" id="GO:0016874">
    <property type="term" value="F:ligase activity"/>
    <property type="evidence" value="ECO:0007669"/>
    <property type="project" value="UniProtKB-KW"/>
</dbReference>
<dbReference type="GO" id="GO:0006281">
    <property type="term" value="P:DNA repair"/>
    <property type="evidence" value="ECO:0007669"/>
    <property type="project" value="UniProtKB-KW"/>
</dbReference>
<evidence type="ECO:0000313" key="10">
    <source>
        <dbReference type="Proteomes" id="UP000050396"/>
    </source>
</evidence>
<dbReference type="Gene3D" id="3.40.50.10190">
    <property type="entry name" value="BRCT domain"/>
    <property type="match status" value="1"/>
</dbReference>
<dbReference type="InterPro" id="IPR041663">
    <property type="entry name" value="DisA/LigA_HHH"/>
</dbReference>
<dbReference type="SUPFAM" id="SSF52113">
    <property type="entry name" value="BRCT domain"/>
    <property type="match status" value="1"/>
</dbReference>
<keyword evidence="1 9" id="KW-0436">Ligase</keyword>
<evidence type="ECO:0000256" key="1">
    <source>
        <dbReference type="ARBA" id="ARBA00022598"/>
    </source>
</evidence>
<dbReference type="SMART" id="SM00292">
    <property type="entry name" value="BRCT"/>
    <property type="match status" value="1"/>
</dbReference>
<sequence>MSSTNYWHGLLAQYLFLIVCRATSGPAKAPSPTRRCFMLSLSKTLAALLLCGAASLAQAAETAICYNCPPEWADWGTQLKAIADSRQPTLARFIYALGIPDVGEETAKVLARSLASLDRVKQALPEVLTYLPDVGLEVAYEIHSFFEDEHNRNVIDALLGECGLQLQDQGELGAEFAASTTLEGLIDKLHIPSVGPGAAQKLADRFGTLEAIISADWLDMRQTLPEKQAKSVRDFFDDSAHAERARAIEAQLKDFGMHWRSEKKTVEGLPLAGQTWVLTGSLERMSRDVAKEKLESLGAKVSGSVSAKTHTVVAGPGAGSKLTKANELGLTVLDEDALLKRLTELGVAVD</sequence>
<reference evidence="9 10" key="1">
    <citation type="submission" date="2015-09" db="EMBL/GenBank/DDBJ databases">
        <title>Genome announcement of multiple Pseudomonas syringae strains.</title>
        <authorList>
            <person name="Thakur S."/>
            <person name="Wang P.W."/>
            <person name="Gong Y."/>
            <person name="Weir B.S."/>
            <person name="Guttman D.S."/>
        </authorList>
    </citation>
    <scope>NUCLEOTIDE SEQUENCE [LARGE SCALE GENOMIC DNA]</scope>
    <source>
        <strain evidence="9 10">ICMP2740</strain>
    </source>
</reference>
<dbReference type="InterPro" id="IPR036420">
    <property type="entry name" value="BRCT_dom_sf"/>
</dbReference>
<dbReference type="EMBL" id="LJQZ01000185">
    <property type="protein sequence ID" value="KPY14576.1"/>
    <property type="molecule type" value="Genomic_DNA"/>
</dbReference>
<keyword evidence="7" id="KW-0234">DNA repair</keyword>
<name>A0ABD4BD59_PSESH</name>
<keyword evidence="4" id="KW-0227">DNA damage</keyword>
<organism evidence="9 10">
    <name type="scientific">Pseudomonas savastanoi pv. phaseolicola</name>
    <name type="common">Pseudomonas syringae pv. phaseolicola</name>
    <dbReference type="NCBI Taxonomy" id="319"/>
    <lineage>
        <taxon>Bacteria</taxon>
        <taxon>Pseudomonadati</taxon>
        <taxon>Pseudomonadota</taxon>
        <taxon>Gammaproteobacteria</taxon>
        <taxon>Pseudomonadales</taxon>
        <taxon>Pseudomonadaceae</taxon>
        <taxon>Pseudomonas</taxon>
    </lineage>
</organism>
<keyword evidence="2" id="KW-0235">DNA replication</keyword>
<dbReference type="SUPFAM" id="SSF47781">
    <property type="entry name" value="RuvA domain 2-like"/>
    <property type="match status" value="2"/>
</dbReference>
<comment type="caution">
    <text evidence="9">The sequence shown here is derived from an EMBL/GenBank/DDBJ whole genome shotgun (WGS) entry which is preliminary data.</text>
</comment>